<dbReference type="SUPFAM" id="SSF54427">
    <property type="entry name" value="NTF2-like"/>
    <property type="match status" value="2"/>
</dbReference>
<evidence type="ECO:0000313" key="2">
    <source>
        <dbReference type="EMBL" id="MDH0739717.1"/>
    </source>
</evidence>
<feature type="domain" description="SnoaL-like" evidence="1">
    <location>
        <begin position="21"/>
        <end position="111"/>
    </location>
</feature>
<dbReference type="InterPro" id="IPR032710">
    <property type="entry name" value="NTF2-like_dom_sf"/>
</dbReference>
<evidence type="ECO:0000259" key="1">
    <source>
        <dbReference type="Pfam" id="PF12680"/>
    </source>
</evidence>
<organism evidence="2 3">
    <name type="scientific">Achromobacter spanius</name>
    <dbReference type="NCBI Taxonomy" id="217203"/>
    <lineage>
        <taxon>Bacteria</taxon>
        <taxon>Pseudomonadati</taxon>
        <taxon>Pseudomonadota</taxon>
        <taxon>Betaproteobacteria</taxon>
        <taxon>Burkholderiales</taxon>
        <taxon>Alcaligenaceae</taxon>
        <taxon>Achromobacter</taxon>
    </lineage>
</organism>
<gene>
    <name evidence="2" type="ORF">N5D93_28195</name>
</gene>
<dbReference type="AlphaFoldDB" id="A0AA42S6J3"/>
<dbReference type="Proteomes" id="UP001161094">
    <property type="component" value="Unassembled WGS sequence"/>
</dbReference>
<dbReference type="InterPro" id="IPR037401">
    <property type="entry name" value="SnoaL-like"/>
</dbReference>
<sequence length="265" mass="29488">MTTTSHTTPPKANVLRDLVARAHHELFTLRDTGALERYFSPRFIEHSPLVKDGADGLFMLVQEHTDLHHEVYRVLVDGDLVAIHGRYTGLGEQALVGFDIYRVADNRIVEHWDGLVPEAPANASGRTQLDGPTQPQAGQDVEANRALVLAFFTRALIEGDYSAFNEYCNGAGFHQHSPDIADSTVAVVDFLNQLREAGQGLQYSRVHRSVAEGDFVLTHSEGSIAGERHAYFELWRVQDGKVAELWDAITPVPEDSQARHRHGIF</sequence>
<comment type="caution">
    <text evidence="2">The sequence shown here is derived from an EMBL/GenBank/DDBJ whole genome shotgun (WGS) entry which is preliminary data.</text>
</comment>
<name>A0AA42S6J3_9BURK</name>
<dbReference type="EMBL" id="JAOCDZ010000028">
    <property type="protein sequence ID" value="MDH0739717.1"/>
    <property type="molecule type" value="Genomic_DNA"/>
</dbReference>
<reference evidence="2" key="1">
    <citation type="submission" date="2022-09" db="EMBL/GenBank/DDBJ databases">
        <title>Intensive care unit water sources are persistently colonized with multi-drug resistant bacteria and are the site of extensive horizontal gene transfer of antibiotic resistance genes.</title>
        <authorList>
            <person name="Diorio-Toth L."/>
        </authorList>
    </citation>
    <scope>NUCLEOTIDE SEQUENCE</scope>
    <source>
        <strain evidence="2">GD03843</strain>
    </source>
</reference>
<evidence type="ECO:0000313" key="3">
    <source>
        <dbReference type="Proteomes" id="UP001161094"/>
    </source>
</evidence>
<proteinExistence type="predicted"/>
<dbReference type="RefSeq" id="WP_279997282.1">
    <property type="nucleotide sequence ID" value="NZ_JAOCDZ010000028.1"/>
</dbReference>
<dbReference type="Gene3D" id="3.10.450.50">
    <property type="match status" value="2"/>
</dbReference>
<dbReference type="Pfam" id="PF12680">
    <property type="entry name" value="SnoaL_2"/>
    <property type="match status" value="1"/>
</dbReference>
<accession>A0AA42S6J3</accession>
<protein>
    <submittedName>
        <fullName evidence="2">Nuclear transport factor 2 family protein</fullName>
    </submittedName>
</protein>